<dbReference type="Pfam" id="PF04949">
    <property type="entry name" value="Transcrip_act"/>
    <property type="match status" value="1"/>
</dbReference>
<keyword evidence="1" id="KW-0175">Coiled coil</keyword>
<dbReference type="InParanoid" id="A0A6I9T0T7"/>
<dbReference type="KEGG" id="sind:105161043"/>
<feature type="coiled-coil region" evidence="1">
    <location>
        <begin position="45"/>
        <end position="153"/>
    </location>
</feature>
<dbReference type="InterPro" id="IPR007033">
    <property type="entry name" value="GORAB"/>
</dbReference>
<evidence type="ECO:0000313" key="2">
    <source>
        <dbReference type="Proteomes" id="UP000504604"/>
    </source>
</evidence>
<dbReference type="PANTHER" id="PTHR21470">
    <property type="entry name" value="RAB6-INTERACTING PROTEIN GORAB"/>
    <property type="match status" value="1"/>
</dbReference>
<accession>A0A6I9T0T7</accession>
<dbReference type="PANTHER" id="PTHR21470:SF3">
    <property type="entry name" value="RAB6-INTERACTING GOLGIN"/>
    <property type="match status" value="1"/>
</dbReference>
<dbReference type="GeneID" id="105161043"/>
<dbReference type="Proteomes" id="UP000504604">
    <property type="component" value="Linkage group LG4"/>
</dbReference>
<reference evidence="3" key="1">
    <citation type="submission" date="2025-08" db="UniProtKB">
        <authorList>
            <consortium name="RefSeq"/>
        </authorList>
    </citation>
    <scope>IDENTIFICATION</scope>
</reference>
<evidence type="ECO:0000313" key="3">
    <source>
        <dbReference type="RefSeq" id="XP_011076908.1"/>
    </source>
</evidence>
<protein>
    <submittedName>
        <fullName evidence="3">Uncharacterized protein LOC105161043</fullName>
    </submittedName>
</protein>
<organism evidence="2 3">
    <name type="scientific">Sesamum indicum</name>
    <name type="common">Oriental sesame</name>
    <name type="synonym">Sesamum orientale</name>
    <dbReference type="NCBI Taxonomy" id="4182"/>
    <lineage>
        <taxon>Eukaryota</taxon>
        <taxon>Viridiplantae</taxon>
        <taxon>Streptophyta</taxon>
        <taxon>Embryophyta</taxon>
        <taxon>Tracheophyta</taxon>
        <taxon>Spermatophyta</taxon>
        <taxon>Magnoliopsida</taxon>
        <taxon>eudicotyledons</taxon>
        <taxon>Gunneridae</taxon>
        <taxon>Pentapetalae</taxon>
        <taxon>asterids</taxon>
        <taxon>lamiids</taxon>
        <taxon>Lamiales</taxon>
        <taxon>Pedaliaceae</taxon>
        <taxon>Sesamum</taxon>
    </lineage>
</organism>
<dbReference type="RefSeq" id="XP_011076908.1">
    <property type="nucleotide sequence ID" value="XM_011078606.2"/>
</dbReference>
<sequence length="176" mass="20604">MLEHGYNYNIVKFKKMKKSLAASIGSSGRLSADDEDDDEASKMAIASYQAREEEIERRKMEVRERVESQLSRAEEEAKRLTQVWEELEVFTDPMRKDVSSVRKRLDMANRDLKSLQQICQKKEKEYKEAMEAFQEKSKEKAQLTTALMELVNQSENFRMKKLEELSKIVNLKAQNT</sequence>
<evidence type="ECO:0000256" key="1">
    <source>
        <dbReference type="SAM" id="Coils"/>
    </source>
</evidence>
<keyword evidence="2" id="KW-1185">Reference proteome</keyword>
<dbReference type="OrthoDB" id="1921288at2759"/>
<proteinExistence type="predicted"/>
<dbReference type="AlphaFoldDB" id="A0A6I9T0T7"/>
<gene>
    <name evidence="3" type="primary">LOC105161043</name>
</gene>
<name>A0A6I9T0T7_SESIN</name>